<gene>
    <name evidence="3" type="ORF">GCM10010406_37220</name>
</gene>
<dbReference type="SMART" id="SM00331">
    <property type="entry name" value="PP2C_SIG"/>
    <property type="match status" value="1"/>
</dbReference>
<evidence type="ECO:0000313" key="3">
    <source>
        <dbReference type="EMBL" id="GAA2497334.1"/>
    </source>
</evidence>
<dbReference type="EMBL" id="BAAATA010000023">
    <property type="protein sequence ID" value="GAA2497334.1"/>
    <property type="molecule type" value="Genomic_DNA"/>
</dbReference>
<accession>A0ABP5ZEA7</accession>
<dbReference type="Gene3D" id="3.60.40.10">
    <property type="entry name" value="PPM-type phosphatase domain"/>
    <property type="match status" value="1"/>
</dbReference>
<dbReference type="Pfam" id="PF07228">
    <property type="entry name" value="SpoIIE"/>
    <property type="match status" value="1"/>
</dbReference>
<dbReference type="InterPro" id="IPR036457">
    <property type="entry name" value="PPM-type-like_dom_sf"/>
</dbReference>
<dbReference type="InterPro" id="IPR003018">
    <property type="entry name" value="GAF"/>
</dbReference>
<feature type="domain" description="PPM-type phosphatase" evidence="2">
    <location>
        <begin position="170"/>
        <end position="386"/>
    </location>
</feature>
<dbReference type="PANTHER" id="PTHR43156">
    <property type="entry name" value="STAGE II SPORULATION PROTEIN E-RELATED"/>
    <property type="match status" value="1"/>
</dbReference>
<evidence type="ECO:0000313" key="4">
    <source>
        <dbReference type="Proteomes" id="UP001501358"/>
    </source>
</evidence>
<keyword evidence="1" id="KW-0378">Hydrolase</keyword>
<dbReference type="InterPro" id="IPR052016">
    <property type="entry name" value="Bact_Sigma-Reg"/>
</dbReference>
<dbReference type="PANTHER" id="PTHR43156:SF2">
    <property type="entry name" value="STAGE II SPORULATION PROTEIN E"/>
    <property type="match status" value="1"/>
</dbReference>
<dbReference type="InterPro" id="IPR001932">
    <property type="entry name" value="PPM-type_phosphatase-like_dom"/>
</dbReference>
<reference evidence="4" key="1">
    <citation type="journal article" date="2019" name="Int. J. Syst. Evol. Microbiol.">
        <title>The Global Catalogue of Microorganisms (GCM) 10K type strain sequencing project: providing services to taxonomists for standard genome sequencing and annotation.</title>
        <authorList>
            <consortium name="The Broad Institute Genomics Platform"/>
            <consortium name="The Broad Institute Genome Sequencing Center for Infectious Disease"/>
            <person name="Wu L."/>
            <person name="Ma J."/>
        </authorList>
    </citation>
    <scope>NUCLEOTIDE SEQUENCE [LARGE SCALE GENOMIC DNA]</scope>
    <source>
        <strain evidence="4">JCM 6307</strain>
    </source>
</reference>
<protein>
    <submittedName>
        <fullName evidence="3">PP2C family protein-serine/threonine phosphatase</fullName>
    </submittedName>
</protein>
<dbReference type="RefSeq" id="WP_344384328.1">
    <property type="nucleotide sequence ID" value="NZ_BAAATA010000023.1"/>
</dbReference>
<dbReference type="SUPFAM" id="SSF55781">
    <property type="entry name" value="GAF domain-like"/>
    <property type="match status" value="1"/>
</dbReference>
<organism evidence="3 4">
    <name type="scientific">Streptomyces thermolineatus</name>
    <dbReference type="NCBI Taxonomy" id="44033"/>
    <lineage>
        <taxon>Bacteria</taxon>
        <taxon>Bacillati</taxon>
        <taxon>Actinomycetota</taxon>
        <taxon>Actinomycetes</taxon>
        <taxon>Kitasatosporales</taxon>
        <taxon>Streptomycetaceae</taxon>
        <taxon>Streptomyces</taxon>
    </lineage>
</organism>
<sequence>MPATDDRTALAEAALRECMPHELPSTVTSVVGKHFGASSCRILLADYGLRFLAPVPTGAGEAVPVDGTAAGRAFASQEPVVVGGDPVTVYLPVSDRGERAGVLHVCLPAPGGTADPRDVEALAGIAAAVAQTLMAVERDTDLYAVARRGRPLTLAAEIQWDLLPRRSAVRPEFHLGAQLEPAYTVCGDNFDWSADGDRLSIGVINGEGTGMPAATLTALAVQALRHARRTGADLADQAMLANEAVWAVHGGRRALSALLLQIDLATGQVQAVDAGSPLAFLTRAGRSEQISLEPQFTLGALEDTVYTEQSFRLEPGDRLTVVSDGVHAALSKTQEGTYRERALARILRATPLAPAPEAARMILRDLAEHVGLIPLEDDAVVVCLDWFGR</sequence>
<comment type="caution">
    <text evidence="3">The sequence shown here is derived from an EMBL/GenBank/DDBJ whole genome shotgun (WGS) entry which is preliminary data.</text>
</comment>
<keyword evidence="4" id="KW-1185">Reference proteome</keyword>
<dbReference type="InterPro" id="IPR029016">
    <property type="entry name" value="GAF-like_dom_sf"/>
</dbReference>
<dbReference type="Pfam" id="PF01590">
    <property type="entry name" value="GAF"/>
    <property type="match status" value="1"/>
</dbReference>
<dbReference type="SUPFAM" id="SSF81606">
    <property type="entry name" value="PP2C-like"/>
    <property type="match status" value="1"/>
</dbReference>
<evidence type="ECO:0000259" key="2">
    <source>
        <dbReference type="SMART" id="SM00331"/>
    </source>
</evidence>
<evidence type="ECO:0000256" key="1">
    <source>
        <dbReference type="ARBA" id="ARBA00022801"/>
    </source>
</evidence>
<proteinExistence type="predicted"/>
<dbReference type="Gene3D" id="3.30.450.40">
    <property type="match status" value="1"/>
</dbReference>
<dbReference type="Proteomes" id="UP001501358">
    <property type="component" value="Unassembled WGS sequence"/>
</dbReference>
<name>A0ABP5ZEA7_9ACTN</name>